<dbReference type="EMBL" id="CP045809">
    <property type="protein sequence ID" value="QHN33689.1"/>
    <property type="molecule type" value="Genomic_DNA"/>
</dbReference>
<proteinExistence type="predicted"/>
<sequence length="108" mass="12075">MPKGSRWFYDDAVDSQLDAAYFLDSFPESPLQGLTRQAHLFDGDRIAGRVLSNDKGGCDVVYDPDGPALVPTRAILRLRLLRAQVKSVTEVFDLLVEEFGQRGRRPPP</sequence>
<dbReference type="RefSeq" id="WP_213245954.1">
    <property type="nucleotide sequence ID" value="NZ_CP045806.1"/>
</dbReference>
<evidence type="ECO:0000313" key="1">
    <source>
        <dbReference type="EMBL" id="QHN33689.1"/>
    </source>
</evidence>
<protein>
    <submittedName>
        <fullName evidence="1">Uncharacterized protein</fullName>
    </submittedName>
</protein>
<name>A0ABX6IEC8_9ACTN</name>
<keyword evidence="2" id="KW-1185">Reference proteome</keyword>
<accession>A0ABX6IEC8</accession>
<organism evidence="1 2">
    <name type="scientific">Gordonia pseudamarae</name>
    <dbReference type="NCBI Taxonomy" id="2831662"/>
    <lineage>
        <taxon>Bacteria</taxon>
        <taxon>Bacillati</taxon>
        <taxon>Actinomycetota</taxon>
        <taxon>Actinomycetes</taxon>
        <taxon>Mycobacteriales</taxon>
        <taxon>Gordoniaceae</taxon>
        <taxon>Gordonia</taxon>
    </lineage>
</organism>
<reference evidence="1" key="1">
    <citation type="journal article" date="2021" name="Nat. Microbiol.">
        <title>Cocultivation of an ultrasmall environmental parasitic bacterium with lytic ability against bacteria associated with wastewater foams.</title>
        <authorList>
            <person name="Batinovic S."/>
            <person name="Rose J.J.A."/>
            <person name="Ratcliffe J."/>
            <person name="Seviour R.J."/>
            <person name="Petrovski S."/>
        </authorList>
    </citation>
    <scope>NUCLEOTIDE SEQUENCE</scope>
    <source>
        <strain evidence="1">CON9</strain>
    </source>
</reference>
<evidence type="ECO:0000313" key="2">
    <source>
        <dbReference type="Proteomes" id="UP001059836"/>
    </source>
</evidence>
<gene>
    <name evidence="1" type="ORF">GII31_00965</name>
</gene>
<dbReference type="Proteomes" id="UP001059836">
    <property type="component" value="Chromosome"/>
</dbReference>